<dbReference type="EMBL" id="JAODUO010000455">
    <property type="protein sequence ID" value="KAK2180163.1"/>
    <property type="molecule type" value="Genomic_DNA"/>
</dbReference>
<evidence type="ECO:0000256" key="1">
    <source>
        <dbReference type="SAM" id="MobiDB-lite"/>
    </source>
</evidence>
<evidence type="ECO:0000313" key="2">
    <source>
        <dbReference type="EMBL" id="KAK2180163.1"/>
    </source>
</evidence>
<dbReference type="Proteomes" id="UP001209878">
    <property type="component" value="Unassembled WGS sequence"/>
</dbReference>
<feature type="region of interest" description="Disordered" evidence="1">
    <location>
        <begin position="75"/>
        <end position="94"/>
    </location>
</feature>
<proteinExistence type="predicted"/>
<feature type="compositionally biased region" description="Basic and acidic residues" evidence="1">
    <location>
        <begin position="28"/>
        <end position="46"/>
    </location>
</feature>
<protein>
    <submittedName>
        <fullName evidence="2">Uncharacterized protein</fullName>
    </submittedName>
</protein>
<feature type="region of interest" description="Disordered" evidence="1">
    <location>
        <begin position="1"/>
        <end position="58"/>
    </location>
</feature>
<gene>
    <name evidence="2" type="ORF">NP493_454g00009</name>
</gene>
<sequence>MPMDREEQRQTATGYGARKRSRLSQLKYVREQRRKPTDITRGRDGAMAKGSGMAPEISGSMAVTESGDVDVCAEPGDQHSIGKPSIASSSQQAHECNKNFHDTPGAMDAAIAEILWHRSKQRHGF</sequence>
<name>A0AAD9L0H4_RIDPI</name>
<reference evidence="2" key="1">
    <citation type="journal article" date="2023" name="Mol. Biol. Evol.">
        <title>Third-Generation Sequencing Reveals the Adaptive Role of the Epigenome in Three Deep-Sea Polychaetes.</title>
        <authorList>
            <person name="Perez M."/>
            <person name="Aroh O."/>
            <person name="Sun Y."/>
            <person name="Lan Y."/>
            <person name="Juniper S.K."/>
            <person name="Young C.R."/>
            <person name="Angers B."/>
            <person name="Qian P.Y."/>
        </authorList>
    </citation>
    <scope>NUCLEOTIDE SEQUENCE</scope>
    <source>
        <strain evidence="2">R07B-5</strain>
    </source>
</reference>
<keyword evidence="3" id="KW-1185">Reference proteome</keyword>
<dbReference type="AlphaFoldDB" id="A0AAD9L0H4"/>
<comment type="caution">
    <text evidence="2">The sequence shown here is derived from an EMBL/GenBank/DDBJ whole genome shotgun (WGS) entry which is preliminary data.</text>
</comment>
<accession>A0AAD9L0H4</accession>
<organism evidence="2 3">
    <name type="scientific">Ridgeia piscesae</name>
    <name type="common">Tubeworm</name>
    <dbReference type="NCBI Taxonomy" id="27915"/>
    <lineage>
        <taxon>Eukaryota</taxon>
        <taxon>Metazoa</taxon>
        <taxon>Spiralia</taxon>
        <taxon>Lophotrochozoa</taxon>
        <taxon>Annelida</taxon>
        <taxon>Polychaeta</taxon>
        <taxon>Sedentaria</taxon>
        <taxon>Canalipalpata</taxon>
        <taxon>Sabellida</taxon>
        <taxon>Siboglinidae</taxon>
        <taxon>Ridgeia</taxon>
    </lineage>
</organism>
<evidence type="ECO:0000313" key="3">
    <source>
        <dbReference type="Proteomes" id="UP001209878"/>
    </source>
</evidence>